<name>A0A5B7IH04_PORTR</name>
<gene>
    <name evidence="1" type="ORF">E2C01_075912</name>
</gene>
<evidence type="ECO:0000313" key="1">
    <source>
        <dbReference type="EMBL" id="MPC81306.1"/>
    </source>
</evidence>
<dbReference type="AlphaFoldDB" id="A0A5B7IH04"/>
<accession>A0A5B7IH04</accession>
<reference evidence="1 2" key="1">
    <citation type="submission" date="2019-05" db="EMBL/GenBank/DDBJ databases">
        <title>Another draft genome of Portunus trituberculatus and its Hox gene families provides insights of decapod evolution.</title>
        <authorList>
            <person name="Jeong J.-H."/>
            <person name="Song I."/>
            <person name="Kim S."/>
            <person name="Choi T."/>
            <person name="Kim D."/>
            <person name="Ryu S."/>
            <person name="Kim W."/>
        </authorList>
    </citation>
    <scope>NUCLEOTIDE SEQUENCE [LARGE SCALE GENOMIC DNA]</scope>
    <source>
        <tissue evidence="1">Muscle</tissue>
    </source>
</reference>
<dbReference type="Proteomes" id="UP000324222">
    <property type="component" value="Unassembled WGS sequence"/>
</dbReference>
<sequence length="124" mass="13146">MKGVKLMEYELRRASIGSPLGIRDSPVILSSNLNAKGEISSLKGERSSLGWKGLLVSCGKPFTSEEGLFILTSPSGESLESDLSTGPPPLSGDIWPAAGGSTGEVVMVVVVMVKDEEVNVKRLW</sequence>
<dbReference type="EMBL" id="VSRR010056548">
    <property type="protein sequence ID" value="MPC81306.1"/>
    <property type="molecule type" value="Genomic_DNA"/>
</dbReference>
<keyword evidence="2" id="KW-1185">Reference proteome</keyword>
<proteinExistence type="predicted"/>
<evidence type="ECO:0000313" key="2">
    <source>
        <dbReference type="Proteomes" id="UP000324222"/>
    </source>
</evidence>
<comment type="caution">
    <text evidence="1">The sequence shown here is derived from an EMBL/GenBank/DDBJ whole genome shotgun (WGS) entry which is preliminary data.</text>
</comment>
<organism evidence="1 2">
    <name type="scientific">Portunus trituberculatus</name>
    <name type="common">Swimming crab</name>
    <name type="synonym">Neptunus trituberculatus</name>
    <dbReference type="NCBI Taxonomy" id="210409"/>
    <lineage>
        <taxon>Eukaryota</taxon>
        <taxon>Metazoa</taxon>
        <taxon>Ecdysozoa</taxon>
        <taxon>Arthropoda</taxon>
        <taxon>Crustacea</taxon>
        <taxon>Multicrustacea</taxon>
        <taxon>Malacostraca</taxon>
        <taxon>Eumalacostraca</taxon>
        <taxon>Eucarida</taxon>
        <taxon>Decapoda</taxon>
        <taxon>Pleocyemata</taxon>
        <taxon>Brachyura</taxon>
        <taxon>Eubrachyura</taxon>
        <taxon>Portunoidea</taxon>
        <taxon>Portunidae</taxon>
        <taxon>Portuninae</taxon>
        <taxon>Portunus</taxon>
    </lineage>
</organism>
<protein>
    <submittedName>
        <fullName evidence="1">Uncharacterized protein</fullName>
    </submittedName>
</protein>